<feature type="compositionally biased region" description="Basic residues" evidence="1">
    <location>
        <begin position="118"/>
        <end position="138"/>
    </location>
</feature>
<protein>
    <submittedName>
        <fullName evidence="2">Os03g0145150 protein</fullName>
    </submittedName>
</protein>
<feature type="compositionally biased region" description="Low complexity" evidence="1">
    <location>
        <begin position="89"/>
        <end position="99"/>
    </location>
</feature>
<dbReference type="AlphaFoldDB" id="A0A0P0VT62"/>
<dbReference type="InParanoid" id="A0A0P0VT62"/>
<dbReference type="Gramene" id="Os03t0145150-00">
    <property type="protein sequence ID" value="Os03t0145150-00"/>
    <property type="gene ID" value="Os03g0145150"/>
</dbReference>
<accession>A0A0P0VT62</accession>
<dbReference type="FunCoup" id="A0A0P0VT62">
    <property type="interactions" value="1"/>
</dbReference>
<reference evidence="2 3" key="3">
    <citation type="journal article" date="2013" name="Rice">
        <title>Improvement of the Oryza sativa Nipponbare reference genome using next generation sequence and optical map data.</title>
        <authorList>
            <person name="Kawahara Y."/>
            <person name="de la Bastide M."/>
            <person name="Hamilton J.P."/>
            <person name="Kanamori H."/>
            <person name="McCombie W.R."/>
            <person name="Ouyang S."/>
            <person name="Schwartz D.C."/>
            <person name="Tanaka T."/>
            <person name="Wu J."/>
            <person name="Zhou S."/>
            <person name="Childs K.L."/>
            <person name="Davidson R.M."/>
            <person name="Lin H."/>
            <person name="Quesada-Ocampo L."/>
            <person name="Vaillancourt B."/>
            <person name="Sakai H."/>
            <person name="Lee S.S."/>
            <person name="Kim J."/>
            <person name="Numa H."/>
            <person name="Itoh T."/>
            <person name="Buell C.R."/>
            <person name="Matsumoto T."/>
        </authorList>
    </citation>
    <scope>NUCLEOTIDE SEQUENCE [LARGE SCALE GENOMIC DNA]</scope>
    <source>
        <strain evidence="3">cv. Nipponbare</strain>
    </source>
</reference>
<dbReference type="Proteomes" id="UP000059680">
    <property type="component" value="Chromosome 3"/>
</dbReference>
<evidence type="ECO:0000313" key="3">
    <source>
        <dbReference type="Proteomes" id="UP000059680"/>
    </source>
</evidence>
<feature type="non-terminal residue" evidence="2">
    <location>
        <position position="1"/>
    </location>
</feature>
<dbReference type="EMBL" id="AP014959">
    <property type="protein sequence ID" value="BAS82260.1"/>
    <property type="molecule type" value="Genomic_DNA"/>
</dbReference>
<feature type="region of interest" description="Disordered" evidence="1">
    <location>
        <begin position="87"/>
        <end position="173"/>
    </location>
</feature>
<name>A0A0P0VT62_ORYSJ</name>
<reference evidence="3" key="1">
    <citation type="journal article" date="2005" name="Nature">
        <title>The map-based sequence of the rice genome.</title>
        <authorList>
            <consortium name="International rice genome sequencing project (IRGSP)"/>
            <person name="Matsumoto T."/>
            <person name="Wu J."/>
            <person name="Kanamori H."/>
            <person name="Katayose Y."/>
            <person name="Fujisawa M."/>
            <person name="Namiki N."/>
            <person name="Mizuno H."/>
            <person name="Yamamoto K."/>
            <person name="Antonio B.A."/>
            <person name="Baba T."/>
            <person name="Sakata K."/>
            <person name="Nagamura Y."/>
            <person name="Aoki H."/>
            <person name="Arikawa K."/>
            <person name="Arita K."/>
            <person name="Bito T."/>
            <person name="Chiden Y."/>
            <person name="Fujitsuka N."/>
            <person name="Fukunaka R."/>
            <person name="Hamada M."/>
            <person name="Harada C."/>
            <person name="Hayashi A."/>
            <person name="Hijishita S."/>
            <person name="Honda M."/>
            <person name="Hosokawa S."/>
            <person name="Ichikawa Y."/>
            <person name="Idonuma A."/>
            <person name="Iijima M."/>
            <person name="Ikeda M."/>
            <person name="Ikeno M."/>
            <person name="Ito K."/>
            <person name="Ito S."/>
            <person name="Ito T."/>
            <person name="Ito Y."/>
            <person name="Ito Y."/>
            <person name="Iwabuchi A."/>
            <person name="Kamiya K."/>
            <person name="Karasawa W."/>
            <person name="Kurita K."/>
            <person name="Katagiri S."/>
            <person name="Kikuta A."/>
            <person name="Kobayashi H."/>
            <person name="Kobayashi N."/>
            <person name="Machita K."/>
            <person name="Maehara T."/>
            <person name="Masukawa M."/>
            <person name="Mizubayashi T."/>
            <person name="Mukai Y."/>
            <person name="Nagasaki H."/>
            <person name="Nagata Y."/>
            <person name="Naito S."/>
            <person name="Nakashima M."/>
            <person name="Nakama Y."/>
            <person name="Nakamichi Y."/>
            <person name="Nakamura M."/>
            <person name="Meguro A."/>
            <person name="Negishi M."/>
            <person name="Ohta I."/>
            <person name="Ohta T."/>
            <person name="Okamoto M."/>
            <person name="Ono N."/>
            <person name="Saji S."/>
            <person name="Sakaguchi M."/>
            <person name="Sakai K."/>
            <person name="Shibata M."/>
            <person name="Shimokawa T."/>
            <person name="Song J."/>
            <person name="Takazaki Y."/>
            <person name="Terasawa K."/>
            <person name="Tsugane M."/>
            <person name="Tsuji K."/>
            <person name="Ueda S."/>
            <person name="Waki K."/>
            <person name="Yamagata H."/>
            <person name="Yamamoto M."/>
            <person name="Yamamoto S."/>
            <person name="Yamane H."/>
            <person name="Yoshiki S."/>
            <person name="Yoshihara R."/>
            <person name="Yukawa K."/>
            <person name="Zhong H."/>
            <person name="Yano M."/>
            <person name="Yuan Q."/>
            <person name="Ouyang S."/>
            <person name="Liu J."/>
            <person name="Jones K.M."/>
            <person name="Gansberger K."/>
            <person name="Moffat K."/>
            <person name="Hill J."/>
            <person name="Bera J."/>
            <person name="Fadrosh D."/>
            <person name="Jin S."/>
            <person name="Johri S."/>
            <person name="Kim M."/>
            <person name="Overton L."/>
            <person name="Reardon M."/>
            <person name="Tsitrin T."/>
            <person name="Vuong H."/>
            <person name="Weaver B."/>
            <person name="Ciecko A."/>
            <person name="Tallon L."/>
            <person name="Jackson J."/>
            <person name="Pai G."/>
            <person name="Aken S.V."/>
            <person name="Utterback T."/>
            <person name="Reidmuller S."/>
            <person name="Feldblyum T."/>
            <person name="Hsiao J."/>
            <person name="Zismann V."/>
            <person name="Iobst S."/>
            <person name="de Vazeille A.R."/>
            <person name="Buell C.R."/>
            <person name="Ying K."/>
            <person name="Li Y."/>
            <person name="Lu T."/>
            <person name="Huang Y."/>
            <person name="Zhao Q."/>
            <person name="Feng Q."/>
            <person name="Zhang L."/>
            <person name="Zhu J."/>
            <person name="Weng Q."/>
            <person name="Mu J."/>
            <person name="Lu Y."/>
            <person name="Fan D."/>
            <person name="Liu Y."/>
            <person name="Guan J."/>
            <person name="Zhang Y."/>
            <person name="Yu S."/>
            <person name="Liu X."/>
            <person name="Zhang Y."/>
            <person name="Hong G."/>
            <person name="Han B."/>
            <person name="Choisne N."/>
            <person name="Demange N."/>
            <person name="Orjeda G."/>
            <person name="Samain S."/>
            <person name="Cattolico L."/>
            <person name="Pelletier E."/>
            <person name="Couloux A."/>
            <person name="Segurens B."/>
            <person name="Wincker P."/>
            <person name="D'Hont A."/>
            <person name="Scarpelli C."/>
            <person name="Weissenbach J."/>
            <person name="Salanoubat M."/>
            <person name="Quetier F."/>
            <person name="Yu Y."/>
            <person name="Kim H.R."/>
            <person name="Rambo T."/>
            <person name="Currie J."/>
            <person name="Collura K."/>
            <person name="Luo M."/>
            <person name="Yang T."/>
            <person name="Ammiraju J.S.S."/>
            <person name="Engler F."/>
            <person name="Soderlund C."/>
            <person name="Wing R.A."/>
            <person name="Palmer L.E."/>
            <person name="de la Bastide M."/>
            <person name="Spiegel L."/>
            <person name="Nascimento L."/>
            <person name="Zutavern T."/>
            <person name="O'Shaughnessy A."/>
            <person name="Dike S."/>
            <person name="Dedhia N."/>
            <person name="Preston R."/>
            <person name="Balija V."/>
            <person name="McCombie W.R."/>
            <person name="Chow T."/>
            <person name="Chen H."/>
            <person name="Chung M."/>
            <person name="Chen C."/>
            <person name="Shaw J."/>
            <person name="Wu H."/>
            <person name="Hsiao K."/>
            <person name="Chao Y."/>
            <person name="Chu M."/>
            <person name="Cheng C."/>
            <person name="Hour A."/>
            <person name="Lee P."/>
            <person name="Lin S."/>
            <person name="Lin Y."/>
            <person name="Liou J."/>
            <person name="Liu S."/>
            <person name="Hsing Y."/>
            <person name="Raghuvanshi S."/>
            <person name="Mohanty A."/>
            <person name="Bharti A.K."/>
            <person name="Gaur A."/>
            <person name="Gupta V."/>
            <person name="Kumar D."/>
            <person name="Ravi V."/>
            <person name="Vij S."/>
            <person name="Kapur A."/>
            <person name="Khurana P."/>
            <person name="Khurana P."/>
            <person name="Khurana J.P."/>
            <person name="Tyagi A.K."/>
            <person name="Gaikwad K."/>
            <person name="Singh A."/>
            <person name="Dalal V."/>
            <person name="Srivastava S."/>
            <person name="Dixit A."/>
            <person name="Pal A.K."/>
            <person name="Ghazi I.A."/>
            <person name="Yadav M."/>
            <person name="Pandit A."/>
            <person name="Bhargava A."/>
            <person name="Sureshbabu K."/>
            <person name="Batra K."/>
            <person name="Sharma T.R."/>
            <person name="Mohapatra T."/>
            <person name="Singh N.K."/>
            <person name="Messing J."/>
            <person name="Nelson A.B."/>
            <person name="Fuks G."/>
            <person name="Kavchok S."/>
            <person name="Keizer G."/>
            <person name="Linton E."/>
            <person name="Llaca V."/>
            <person name="Song R."/>
            <person name="Tanyolac B."/>
            <person name="Young S."/>
            <person name="Ho-Il K."/>
            <person name="Hahn J.H."/>
            <person name="Sangsakoo G."/>
            <person name="Vanavichit A."/>
            <person name="de Mattos Luiz.A.T."/>
            <person name="Zimmer P.D."/>
            <person name="Malone G."/>
            <person name="Dellagostin O."/>
            <person name="de Oliveira A.C."/>
            <person name="Bevan M."/>
            <person name="Bancroft I."/>
            <person name="Minx P."/>
            <person name="Cordum H."/>
            <person name="Wilson R."/>
            <person name="Cheng Z."/>
            <person name="Jin W."/>
            <person name="Jiang J."/>
            <person name="Leong S.A."/>
            <person name="Iwama H."/>
            <person name="Gojobori T."/>
            <person name="Itoh T."/>
            <person name="Niimura Y."/>
            <person name="Fujii Y."/>
            <person name="Habara T."/>
            <person name="Sakai H."/>
            <person name="Sato Y."/>
            <person name="Wilson G."/>
            <person name="Kumar K."/>
            <person name="McCouch S."/>
            <person name="Juretic N."/>
            <person name="Hoen D."/>
            <person name="Wright S."/>
            <person name="Bruskiewich R."/>
            <person name="Bureau T."/>
            <person name="Miyao A."/>
            <person name="Hirochika H."/>
            <person name="Nishikawa T."/>
            <person name="Kadowaki K."/>
            <person name="Sugiura M."/>
            <person name="Burr B."/>
            <person name="Sasaki T."/>
        </authorList>
    </citation>
    <scope>NUCLEOTIDE SEQUENCE [LARGE SCALE GENOMIC DNA]</scope>
    <source>
        <strain evidence="3">cv. Nipponbare</strain>
    </source>
</reference>
<dbReference type="PaxDb" id="39947-A0A0P0VT62"/>
<feature type="compositionally biased region" description="Basic residues" evidence="1">
    <location>
        <begin position="155"/>
        <end position="173"/>
    </location>
</feature>
<gene>
    <name evidence="2" type="ordered locus">Os03g0145150</name>
    <name evidence="2" type="ORF">OSNPB_030145150</name>
</gene>
<proteinExistence type="predicted"/>
<organism evidence="2 3">
    <name type="scientific">Oryza sativa subsp. japonica</name>
    <name type="common">Rice</name>
    <dbReference type="NCBI Taxonomy" id="39947"/>
    <lineage>
        <taxon>Eukaryota</taxon>
        <taxon>Viridiplantae</taxon>
        <taxon>Streptophyta</taxon>
        <taxon>Embryophyta</taxon>
        <taxon>Tracheophyta</taxon>
        <taxon>Spermatophyta</taxon>
        <taxon>Magnoliopsida</taxon>
        <taxon>Liliopsida</taxon>
        <taxon>Poales</taxon>
        <taxon>Poaceae</taxon>
        <taxon>BOP clade</taxon>
        <taxon>Oryzoideae</taxon>
        <taxon>Oryzeae</taxon>
        <taxon>Oryzinae</taxon>
        <taxon>Oryza</taxon>
        <taxon>Oryza sativa</taxon>
    </lineage>
</organism>
<feature type="compositionally biased region" description="Pro residues" evidence="1">
    <location>
        <begin position="261"/>
        <end position="281"/>
    </location>
</feature>
<feature type="region of interest" description="Disordered" evidence="1">
    <location>
        <begin position="211"/>
        <end position="281"/>
    </location>
</feature>
<reference evidence="2 3" key="2">
    <citation type="journal article" date="2013" name="Plant Cell Physiol.">
        <title>Rice Annotation Project Database (RAP-DB): an integrative and interactive database for rice genomics.</title>
        <authorList>
            <person name="Sakai H."/>
            <person name="Lee S.S."/>
            <person name="Tanaka T."/>
            <person name="Numa H."/>
            <person name="Kim J."/>
            <person name="Kawahara Y."/>
            <person name="Wakimoto H."/>
            <person name="Yang C.C."/>
            <person name="Iwamoto M."/>
            <person name="Abe T."/>
            <person name="Yamada Y."/>
            <person name="Muto A."/>
            <person name="Inokuchi H."/>
            <person name="Ikemura T."/>
            <person name="Matsumoto T."/>
            <person name="Sasaki T."/>
            <person name="Itoh T."/>
        </authorList>
    </citation>
    <scope>NUCLEOTIDE SEQUENCE [LARGE SCALE GENOMIC DNA]</scope>
    <source>
        <strain evidence="3">cv. Nipponbare</strain>
    </source>
</reference>
<evidence type="ECO:0000256" key="1">
    <source>
        <dbReference type="SAM" id="MobiDB-lite"/>
    </source>
</evidence>
<sequence>LRPTSPPPGKRQRFFVPSLLVLAGEARRRALGAACLGVDAAGGRGVLLALEAHLHDAAVGVGVQQRREGGAVRRAVLREEAPGLEPHAARVAQRAGAVRPEPPLRRLIHGAVGAPAPRRPRVRRRRRRLTRARQKGRQAPRSSHPPAPPQTLGPRPHRRARRRPGRRRLHLRRHGVHRRERVLVRKPLQLLLLLPFPLPLPYHRRLQTLQEPRKKSKLPAAYLANTATQPLTRGLERERRIPCGQRSRSSWRPRRRSALQPAPPRPYHQPCPPPPPSRLGG</sequence>
<keyword evidence="3" id="KW-1185">Reference proteome</keyword>
<evidence type="ECO:0000313" key="2">
    <source>
        <dbReference type="EMBL" id="BAS82260.1"/>
    </source>
</evidence>